<keyword evidence="1" id="KW-1133">Transmembrane helix</keyword>
<dbReference type="HOGENOM" id="CLU_997237_0_0_4"/>
<feature type="domain" description="DUF2007" evidence="2">
    <location>
        <begin position="1"/>
        <end position="67"/>
    </location>
</feature>
<dbReference type="AlphaFoldDB" id="Q3SJX8"/>
<evidence type="ECO:0000313" key="3">
    <source>
        <dbReference type="EMBL" id="AAZ97021.1"/>
    </source>
</evidence>
<proteinExistence type="predicted"/>
<dbReference type="Gene3D" id="3.30.70.790">
    <property type="entry name" value="UreE, C-terminal domain"/>
    <property type="match status" value="1"/>
</dbReference>
<dbReference type="RefSeq" id="WP_011311580.1">
    <property type="nucleotide sequence ID" value="NC_007404.1"/>
</dbReference>
<dbReference type="CDD" id="cd12087">
    <property type="entry name" value="TM_EGFR-like"/>
    <property type="match status" value="1"/>
</dbReference>
<dbReference type="eggNOG" id="ENOG50333IS">
    <property type="taxonomic scope" value="Bacteria"/>
</dbReference>
<gene>
    <name evidence="3" type="ordered locus">Tbd_1068</name>
</gene>
<keyword evidence="1" id="KW-0472">Membrane</keyword>
<protein>
    <recommendedName>
        <fullName evidence="2">DUF2007 domain-containing protein</fullName>
    </recommendedName>
</protein>
<dbReference type="STRING" id="292415.Tbd_1068"/>
<dbReference type="KEGG" id="tbd:Tbd_1068"/>
<organism evidence="3 4">
    <name type="scientific">Thiobacillus denitrificans (strain ATCC 25259 / T1)</name>
    <dbReference type="NCBI Taxonomy" id="292415"/>
    <lineage>
        <taxon>Bacteria</taxon>
        <taxon>Pseudomonadati</taxon>
        <taxon>Pseudomonadota</taxon>
        <taxon>Betaproteobacteria</taxon>
        <taxon>Nitrosomonadales</taxon>
        <taxon>Thiobacillaceae</taxon>
        <taxon>Thiobacillus</taxon>
    </lineage>
</organism>
<dbReference type="EMBL" id="CP000116">
    <property type="protein sequence ID" value="AAZ97021.1"/>
    <property type="molecule type" value="Genomic_DNA"/>
</dbReference>
<reference evidence="3 4" key="1">
    <citation type="journal article" date="2006" name="J. Bacteriol.">
        <title>The genome sequence of the obligately chemolithoautotrophic, facultatively anaerobic bacterium Thiobacillus denitrificans.</title>
        <authorList>
            <person name="Beller H.R."/>
            <person name="Chain P.S."/>
            <person name="Letain T.E."/>
            <person name="Chakicherla A."/>
            <person name="Larimer F.W."/>
            <person name="Richardson P.M."/>
            <person name="Coleman M.A."/>
            <person name="Wood A.P."/>
            <person name="Kelly D.P."/>
        </authorList>
    </citation>
    <scope>NUCLEOTIDE SEQUENCE [LARGE SCALE GENOMIC DNA]</scope>
    <source>
        <strain evidence="3 4">ATCC 25259</strain>
    </source>
</reference>
<evidence type="ECO:0000313" key="4">
    <source>
        <dbReference type="Proteomes" id="UP000008291"/>
    </source>
</evidence>
<dbReference type="SUPFAM" id="SSF54913">
    <property type="entry name" value="GlnB-like"/>
    <property type="match status" value="1"/>
</dbReference>
<dbReference type="Proteomes" id="UP000008291">
    <property type="component" value="Chromosome"/>
</dbReference>
<keyword evidence="4" id="KW-1185">Reference proteome</keyword>
<dbReference type="Pfam" id="PF09413">
    <property type="entry name" value="DUF2007"/>
    <property type="match status" value="1"/>
</dbReference>
<evidence type="ECO:0000259" key="2">
    <source>
        <dbReference type="Pfam" id="PF09413"/>
    </source>
</evidence>
<sequence>MKTVYEPSNALEAHMLHDLLQHEGIPSRVDGAYLQGAVGELPASGLVRLVVEDDDYERARAVIRRWEATEVSEPTPPPAQPLAGGFGGVLAGVLIGVVGAFLFFRAPMNNDGVDYNHDGVLDQVWRYSPSGTFLGTRVDRNLDGRTDYLEVADRRGYVVSAEADDDFDGNFETGYRFHAGNYESGEVDTDGDTIVDLKMTYQHGVLASVEYLNPHTALPVRVEHYRLSVLTAAEVDVDKDGRLDTRYTYSPAAEITGKQAISAR</sequence>
<dbReference type="InterPro" id="IPR018551">
    <property type="entry name" value="DUF2007"/>
</dbReference>
<feature type="transmembrane region" description="Helical" evidence="1">
    <location>
        <begin position="82"/>
        <end position="104"/>
    </location>
</feature>
<dbReference type="OrthoDB" id="9814654at2"/>
<keyword evidence="1" id="KW-0812">Transmembrane</keyword>
<accession>Q3SJX8</accession>
<name>Q3SJX8_THIDA</name>
<evidence type="ECO:0000256" key="1">
    <source>
        <dbReference type="SAM" id="Phobius"/>
    </source>
</evidence>
<dbReference type="InterPro" id="IPR011322">
    <property type="entry name" value="N-reg_PII-like_a/b"/>
</dbReference>